<feature type="signal peptide" evidence="1">
    <location>
        <begin position="1"/>
        <end position="24"/>
    </location>
</feature>
<dbReference type="EMBL" id="JANFVX010000011">
    <property type="protein sequence ID" value="MCW0344904.1"/>
    <property type="molecule type" value="Genomic_DNA"/>
</dbReference>
<organism evidence="2 3">
    <name type="scientific">Pantoea ananas</name>
    <name type="common">Erwinia uredovora</name>
    <dbReference type="NCBI Taxonomy" id="553"/>
    <lineage>
        <taxon>Bacteria</taxon>
        <taxon>Pseudomonadati</taxon>
        <taxon>Pseudomonadota</taxon>
        <taxon>Gammaproteobacteria</taxon>
        <taxon>Enterobacterales</taxon>
        <taxon>Erwiniaceae</taxon>
        <taxon>Pantoea</taxon>
    </lineage>
</organism>
<dbReference type="Pfam" id="PF06551">
    <property type="entry name" value="DUF1120"/>
    <property type="match status" value="1"/>
</dbReference>
<accession>A0AAJ1D0A8</accession>
<dbReference type="RefSeq" id="WP_230624253.1">
    <property type="nucleotide sequence ID" value="NZ_CP028033.1"/>
</dbReference>
<dbReference type="Proteomes" id="UP001208888">
    <property type="component" value="Unassembled WGS sequence"/>
</dbReference>
<keyword evidence="1" id="KW-0732">Signal</keyword>
<gene>
    <name evidence="2" type="ORF">NB703_002997</name>
</gene>
<protein>
    <recommendedName>
        <fullName evidence="4">DUF1120 domain-containing protein</fullName>
    </recommendedName>
</protein>
<evidence type="ECO:0008006" key="4">
    <source>
        <dbReference type="Google" id="ProtNLM"/>
    </source>
</evidence>
<dbReference type="InterPro" id="IPR010546">
    <property type="entry name" value="DUF1120"/>
</dbReference>
<evidence type="ECO:0000313" key="3">
    <source>
        <dbReference type="Proteomes" id="UP001208888"/>
    </source>
</evidence>
<feature type="chain" id="PRO_5042549477" description="DUF1120 domain-containing protein" evidence="1">
    <location>
        <begin position="25"/>
        <end position="228"/>
    </location>
</feature>
<evidence type="ECO:0000256" key="1">
    <source>
        <dbReference type="SAM" id="SignalP"/>
    </source>
</evidence>
<evidence type="ECO:0000313" key="2">
    <source>
        <dbReference type="EMBL" id="MCW0344904.1"/>
    </source>
</evidence>
<dbReference type="AlphaFoldDB" id="A0AAJ1D0A8"/>
<reference evidence="2" key="1">
    <citation type="submission" date="2022-06" db="EMBL/GenBank/DDBJ databases">
        <title>Dynamics of rice microbiomes reveals core vertical transmitted seed endophytes.</title>
        <authorList>
            <person name="Liao K."/>
            <person name="Zhang X."/>
        </authorList>
    </citation>
    <scope>NUCLEOTIDE SEQUENCE</scope>
    <source>
        <strain evidence="2">JT1-17</strain>
    </source>
</reference>
<sequence>MFTKKIIAFASVTGIILTGSSAYSATNINVHGIIAPNACIATIVGGDNLDWGITQHASLNQKAFNNFPAKKVTLQFNCPSPQSVAFWATDPNQDSVMVGQNTDGRTNHADINRAFGLGFDPVTGNKLGNFTLNPVSTTVDGVTNSTTFGYTASGAHNGTAFGRVNTKDWAYNKKEDYTPWDQGTNKPASGQSISWVFDVEPQLNHGEMITNAQQVDWQGTAQVNVRYF</sequence>
<proteinExistence type="predicted"/>
<comment type="caution">
    <text evidence="2">The sequence shown here is derived from an EMBL/GenBank/DDBJ whole genome shotgun (WGS) entry which is preliminary data.</text>
</comment>
<name>A0AAJ1D0A8_PANAN</name>